<name>A0A1G7GK15_9RHOB</name>
<sequence length="680" mass="71784">MRQVAVRLETALTEQRGHLFPWVPVALATGIGLYFGLPEEPPIYALGMCCVLGVAVLFLSRWLRVGRAPLAIAAGLILCGIALAGARAHMVAAPQLGFRYYGPVEGRVVEIDRSASDALRLTLDRVVLRRMAPQETPERVRVALHGTQGFLTPAPGQTVILTGHLAPPGGAAEPGGFDFRRHAWFLRLGAVGYTRTPALLLEPPEGGQHVLRARMWLSARVQAALPGESGAFAAAIMTGDRSGMGQETLDALRHSNLAHLLAISGLHMGLLAGFVFGATRLLLLAHPRSRHYWPGKKIAAAVALAASAGYLALSGGNVATERAFIMVAVMLVAVICDRRALSLRAVALAALVVLVLRPEALLGPGFQMSFAATVALVTVFGWLRDRGAERNAPRWVRPVISVVVSSATASLATAPVAMAHFNLIAHYGLVANLVSVPIMGMVVVPMAVVAALLLPFGLDWLALWLMKPALDWILFVARTVSGWEGSLGHVLAPGPMVLPLLALGGLMLCLWQGRFRLAGLVPVALAAALWSASARPDVLIADTGALVGAMTENGRALSRERGAGFLAGIWLENDGQAGGQEEAAALWPPGAEERTARITLAGLRVTHLQGSRAAQAFGGCDGSELVVSSVDIPEIPGCDIYDPERLRATGAVAVWLTPQGPRIVTAAGHRLWHGAGSRDQ</sequence>
<dbReference type="GO" id="GO:0005886">
    <property type="term" value="C:plasma membrane"/>
    <property type="evidence" value="ECO:0007669"/>
    <property type="project" value="UniProtKB-SubCell"/>
</dbReference>
<gene>
    <name evidence="9" type="ORF">SAMN04488105_10947</name>
</gene>
<feature type="transmembrane region" description="Helical" evidence="6">
    <location>
        <begin position="295"/>
        <end position="313"/>
    </location>
</feature>
<protein>
    <submittedName>
        <fullName evidence="9">Competence protein ComEC</fullName>
    </submittedName>
</protein>
<dbReference type="InterPro" id="IPR004477">
    <property type="entry name" value="ComEC_N"/>
</dbReference>
<accession>A0A1G7GK15</accession>
<evidence type="ECO:0000256" key="4">
    <source>
        <dbReference type="ARBA" id="ARBA00022989"/>
    </source>
</evidence>
<evidence type="ECO:0000313" key="10">
    <source>
        <dbReference type="Proteomes" id="UP000198994"/>
    </source>
</evidence>
<evidence type="ECO:0000256" key="1">
    <source>
        <dbReference type="ARBA" id="ARBA00004651"/>
    </source>
</evidence>
<dbReference type="PANTHER" id="PTHR30619">
    <property type="entry name" value="DNA INTERNALIZATION/COMPETENCE PROTEIN COMEC/REC2"/>
    <property type="match status" value="1"/>
</dbReference>
<feature type="transmembrane region" description="Helical" evidence="6">
    <location>
        <begin position="366"/>
        <end position="383"/>
    </location>
</feature>
<dbReference type="RefSeq" id="WP_089960421.1">
    <property type="nucleotide sequence ID" value="NZ_FNAV01000009.1"/>
</dbReference>
<organism evidence="9 10">
    <name type="scientific">Salipiger thiooxidans</name>
    <dbReference type="NCBI Taxonomy" id="282683"/>
    <lineage>
        <taxon>Bacteria</taxon>
        <taxon>Pseudomonadati</taxon>
        <taxon>Pseudomonadota</taxon>
        <taxon>Alphaproteobacteria</taxon>
        <taxon>Rhodobacterales</taxon>
        <taxon>Roseobacteraceae</taxon>
        <taxon>Salipiger</taxon>
    </lineage>
</organism>
<dbReference type="PANTHER" id="PTHR30619:SF1">
    <property type="entry name" value="RECOMBINATION PROTEIN 2"/>
    <property type="match status" value="1"/>
</dbReference>
<dbReference type="Pfam" id="PF03772">
    <property type="entry name" value="Competence"/>
    <property type="match status" value="1"/>
</dbReference>
<dbReference type="InterPro" id="IPR052159">
    <property type="entry name" value="Competence_DNA_uptake"/>
</dbReference>
<feature type="transmembrane region" description="Helical" evidence="6">
    <location>
        <begin position="257"/>
        <end position="283"/>
    </location>
</feature>
<keyword evidence="2" id="KW-1003">Cell membrane</keyword>
<dbReference type="NCBIfam" id="TIGR00360">
    <property type="entry name" value="ComEC_N-term"/>
    <property type="match status" value="1"/>
</dbReference>
<feature type="transmembrane region" description="Helical" evidence="6">
    <location>
        <begin position="424"/>
        <end position="454"/>
    </location>
</feature>
<keyword evidence="3 6" id="KW-0812">Transmembrane</keyword>
<feature type="transmembrane region" description="Helical" evidence="6">
    <location>
        <begin position="395"/>
        <end position="418"/>
    </location>
</feature>
<evidence type="ECO:0000256" key="5">
    <source>
        <dbReference type="ARBA" id="ARBA00023136"/>
    </source>
</evidence>
<feature type="transmembrane region" description="Helical" evidence="6">
    <location>
        <begin position="343"/>
        <end position="360"/>
    </location>
</feature>
<dbReference type="InterPro" id="IPR025405">
    <property type="entry name" value="DUF4131"/>
</dbReference>
<dbReference type="Pfam" id="PF13567">
    <property type="entry name" value="DUF4131"/>
    <property type="match status" value="1"/>
</dbReference>
<proteinExistence type="predicted"/>
<evidence type="ECO:0000259" key="7">
    <source>
        <dbReference type="Pfam" id="PF03772"/>
    </source>
</evidence>
<feature type="transmembrane region" description="Helical" evidence="6">
    <location>
        <begin position="20"/>
        <end position="37"/>
    </location>
</feature>
<evidence type="ECO:0000256" key="6">
    <source>
        <dbReference type="SAM" id="Phobius"/>
    </source>
</evidence>
<evidence type="ECO:0000313" key="9">
    <source>
        <dbReference type="EMBL" id="SDE88465.1"/>
    </source>
</evidence>
<dbReference type="EMBL" id="FNAV01000009">
    <property type="protein sequence ID" value="SDE88465.1"/>
    <property type="molecule type" value="Genomic_DNA"/>
</dbReference>
<dbReference type="OrthoDB" id="9790149at2"/>
<comment type="subcellular location">
    <subcellularLocation>
        <location evidence="1">Cell membrane</location>
        <topology evidence="1">Multi-pass membrane protein</topology>
    </subcellularLocation>
</comment>
<feature type="transmembrane region" description="Helical" evidence="6">
    <location>
        <begin position="70"/>
        <end position="90"/>
    </location>
</feature>
<evidence type="ECO:0000256" key="3">
    <source>
        <dbReference type="ARBA" id="ARBA00022692"/>
    </source>
</evidence>
<evidence type="ECO:0000259" key="8">
    <source>
        <dbReference type="Pfam" id="PF13567"/>
    </source>
</evidence>
<reference evidence="10" key="1">
    <citation type="submission" date="2016-10" db="EMBL/GenBank/DDBJ databases">
        <authorList>
            <person name="Varghese N."/>
            <person name="Submissions S."/>
        </authorList>
    </citation>
    <scope>NUCLEOTIDE SEQUENCE [LARGE SCALE GENOMIC DNA]</scope>
    <source>
        <strain evidence="10">DSM 10146</strain>
    </source>
</reference>
<keyword evidence="10" id="KW-1185">Reference proteome</keyword>
<keyword evidence="5 6" id="KW-0472">Membrane</keyword>
<dbReference type="AlphaFoldDB" id="A0A1G7GK15"/>
<evidence type="ECO:0000256" key="2">
    <source>
        <dbReference type="ARBA" id="ARBA00022475"/>
    </source>
</evidence>
<feature type="transmembrane region" description="Helical" evidence="6">
    <location>
        <begin position="461"/>
        <end position="480"/>
    </location>
</feature>
<feature type="transmembrane region" description="Helical" evidence="6">
    <location>
        <begin position="492"/>
        <end position="511"/>
    </location>
</feature>
<dbReference type="STRING" id="282683.SAMN04488105_10947"/>
<dbReference type="Proteomes" id="UP000198994">
    <property type="component" value="Unassembled WGS sequence"/>
</dbReference>
<feature type="transmembrane region" description="Helical" evidence="6">
    <location>
        <begin position="43"/>
        <end position="63"/>
    </location>
</feature>
<feature type="domain" description="ComEC/Rec2-related protein" evidence="7">
    <location>
        <begin position="237"/>
        <end position="513"/>
    </location>
</feature>
<keyword evidence="4 6" id="KW-1133">Transmembrane helix</keyword>
<feature type="domain" description="DUF4131" evidence="8">
    <location>
        <begin position="40"/>
        <end position="197"/>
    </location>
</feature>